<comment type="caution">
    <text evidence="2">The sequence shown here is derived from an EMBL/GenBank/DDBJ whole genome shotgun (WGS) entry which is preliminary data.</text>
</comment>
<gene>
    <name evidence="2" type="ORF">FIL88_16015</name>
</gene>
<keyword evidence="3" id="KW-1185">Reference proteome</keyword>
<proteinExistence type="predicted"/>
<evidence type="ECO:0000256" key="1">
    <source>
        <dbReference type="SAM" id="Phobius"/>
    </source>
</evidence>
<evidence type="ECO:0000313" key="3">
    <source>
        <dbReference type="Proteomes" id="UP000315816"/>
    </source>
</evidence>
<dbReference type="AlphaFoldDB" id="A0A545SLG4"/>
<dbReference type="OrthoDB" id="7869145at2"/>
<evidence type="ECO:0000313" key="2">
    <source>
        <dbReference type="EMBL" id="TQV65802.1"/>
    </source>
</evidence>
<keyword evidence="1" id="KW-1133">Transmembrane helix</keyword>
<dbReference type="Proteomes" id="UP000315816">
    <property type="component" value="Unassembled WGS sequence"/>
</dbReference>
<keyword evidence="1" id="KW-0472">Membrane</keyword>
<dbReference type="PROSITE" id="PS00409">
    <property type="entry name" value="PROKAR_NTER_METHYL"/>
    <property type="match status" value="1"/>
</dbReference>
<sequence length="119" mass="13136">MTPRSGYTLLEVLVAFAVMAGVLAVLLPGQSAMLRQSGNSTHAILATDYAQSRLDRLGVSDPLAEGRTQETYRQWRIETLVNESMQADGLPKYFVVQIRILDAAQQVLAQMETVKVAER</sequence>
<evidence type="ECO:0008006" key="4">
    <source>
        <dbReference type="Google" id="ProtNLM"/>
    </source>
</evidence>
<feature type="transmembrane region" description="Helical" evidence="1">
    <location>
        <begin position="6"/>
        <end position="27"/>
    </location>
</feature>
<name>A0A545SLG4_9RHOB</name>
<dbReference type="RefSeq" id="WP_142854882.1">
    <property type="nucleotide sequence ID" value="NZ_FXWW01000010.1"/>
</dbReference>
<accession>A0A545SLG4</accession>
<protein>
    <recommendedName>
        <fullName evidence="4">Prepilin-type N-terminal cleavage/methylation domain-containing protein</fullName>
    </recommendedName>
</protein>
<reference evidence="2 3" key="1">
    <citation type="submission" date="2019-06" db="EMBL/GenBank/DDBJ databases">
        <title>A novel species of marine bacteria.</title>
        <authorList>
            <person name="Wang Y."/>
        </authorList>
    </citation>
    <scope>NUCLEOTIDE SEQUENCE [LARGE SCALE GENOMIC DNA]</scope>
    <source>
        <strain evidence="2 3">MA1-10</strain>
    </source>
</reference>
<dbReference type="EMBL" id="VICH01000016">
    <property type="protein sequence ID" value="TQV65802.1"/>
    <property type="molecule type" value="Genomic_DNA"/>
</dbReference>
<dbReference type="InterPro" id="IPR012902">
    <property type="entry name" value="N_methyl_site"/>
</dbReference>
<organism evidence="2 3">
    <name type="scientific">Aliiroseovarius halocynthiae</name>
    <dbReference type="NCBI Taxonomy" id="985055"/>
    <lineage>
        <taxon>Bacteria</taxon>
        <taxon>Pseudomonadati</taxon>
        <taxon>Pseudomonadota</taxon>
        <taxon>Alphaproteobacteria</taxon>
        <taxon>Rhodobacterales</taxon>
        <taxon>Paracoccaceae</taxon>
        <taxon>Aliiroseovarius</taxon>
    </lineage>
</organism>
<keyword evidence="1" id="KW-0812">Transmembrane</keyword>
<dbReference type="Pfam" id="PF07963">
    <property type="entry name" value="N_methyl"/>
    <property type="match status" value="1"/>
</dbReference>